<protein>
    <recommendedName>
        <fullName evidence="12">C2H2-type domain-containing protein</fullName>
    </recommendedName>
</protein>
<evidence type="ECO:0000313" key="14">
    <source>
        <dbReference type="Proteomes" id="UP000594262"/>
    </source>
</evidence>
<evidence type="ECO:0000256" key="8">
    <source>
        <dbReference type="ARBA" id="ARBA00023163"/>
    </source>
</evidence>
<keyword evidence="5 10" id="KW-0863">Zinc-finger</keyword>
<dbReference type="InterPro" id="IPR013087">
    <property type="entry name" value="Znf_C2H2_type"/>
</dbReference>
<evidence type="ECO:0000256" key="11">
    <source>
        <dbReference type="SAM" id="MobiDB-lite"/>
    </source>
</evidence>
<dbReference type="Proteomes" id="UP000594262">
    <property type="component" value="Unplaced"/>
</dbReference>
<feature type="region of interest" description="Disordered" evidence="11">
    <location>
        <begin position="308"/>
        <end position="346"/>
    </location>
</feature>
<organism evidence="13 14">
    <name type="scientific">Clytia hemisphaerica</name>
    <dbReference type="NCBI Taxonomy" id="252671"/>
    <lineage>
        <taxon>Eukaryota</taxon>
        <taxon>Metazoa</taxon>
        <taxon>Cnidaria</taxon>
        <taxon>Hydrozoa</taxon>
        <taxon>Hydroidolina</taxon>
        <taxon>Leptothecata</taxon>
        <taxon>Obeliida</taxon>
        <taxon>Clytiidae</taxon>
        <taxon>Clytia</taxon>
    </lineage>
</organism>
<dbReference type="FunFam" id="3.30.160.60:FF:000524">
    <property type="entry name" value="Zinc finger protein 155"/>
    <property type="match status" value="1"/>
</dbReference>
<dbReference type="InterPro" id="IPR036236">
    <property type="entry name" value="Znf_C2H2_sf"/>
</dbReference>
<dbReference type="GO" id="GO:0003677">
    <property type="term" value="F:DNA binding"/>
    <property type="evidence" value="ECO:0007669"/>
    <property type="project" value="UniProtKB-KW"/>
</dbReference>
<evidence type="ECO:0000256" key="5">
    <source>
        <dbReference type="ARBA" id="ARBA00022771"/>
    </source>
</evidence>
<evidence type="ECO:0000256" key="6">
    <source>
        <dbReference type="ARBA" id="ARBA00022833"/>
    </source>
</evidence>
<dbReference type="SUPFAM" id="SSF57667">
    <property type="entry name" value="beta-beta-alpha zinc fingers"/>
    <property type="match status" value="2"/>
</dbReference>
<keyword evidence="14" id="KW-1185">Reference proteome</keyword>
<dbReference type="SMART" id="SM00355">
    <property type="entry name" value="ZnF_C2H2"/>
    <property type="match status" value="4"/>
</dbReference>
<keyword evidence="7" id="KW-0238">DNA-binding</keyword>
<feature type="compositionally biased region" description="Basic and acidic residues" evidence="11">
    <location>
        <begin position="376"/>
        <end position="395"/>
    </location>
</feature>
<sequence length="633" mass="71916">MSDFSGGRNFHHHNSDNRMHNNYRKDLYQEHYGYSFKQNRIMTVETMKTLDLLADREHEKSHREVIIYDSGSPVLKVETGTTLKVLKLLYGAEHERKRQILGVRPKNIGEGGIPCIVTLDDSKLFEISYDILISEDGKEKKETTGEDGNTTNRCIDCSRESWKTKRFTNVGMNTELSLNPGVEVDMSKLNNNSNQQSPNSQAANHDKGAFPPNNGPTVTQHSPSAINPRGGSFLQPKEMHGKPPSRTNGNHHEEAERPPHERPGVTSPTYGVEIYSNHRSSQIRYPSLEPPAHYERFVQPHGWMIERGGRYDPTRPHHENPTLASRRSPGHRSRSPISPRAGEYHPHSHYHAFHEKYRPVLLPTNYMHGSRRRESRHTPAEEKTEPTYIKKENAKEQIQPLTHASEQNDKMGRANLQPGDEPPVFVLPNDYDVVSGIDPRIASMQDKRSGKFSPLSPSHEKEDEKPLKASNIENGEKDLKEEFQNSPSESTGSYSPKGSNGVASGSPDSPPTNSSQKLYCKICSGVFPTKSLLYKHLRGHTSDEKPFKCNECGQGFTLSSNLRQHRIIHRGYKPFQCEFCGKKFMRSNVYKQHRRIHTGEEMHKCGLCPSEFLQKYALLKHMKKNHDIDAVDA</sequence>
<evidence type="ECO:0000256" key="4">
    <source>
        <dbReference type="ARBA" id="ARBA00022737"/>
    </source>
</evidence>
<dbReference type="PANTHER" id="PTHR24394">
    <property type="entry name" value="ZINC FINGER PROTEIN"/>
    <property type="match status" value="1"/>
</dbReference>
<feature type="domain" description="C2H2-type" evidence="12">
    <location>
        <begin position="575"/>
        <end position="602"/>
    </location>
</feature>
<keyword evidence="4" id="KW-0677">Repeat</keyword>
<dbReference type="RefSeq" id="XP_066935742.1">
    <property type="nucleotide sequence ID" value="XM_067079641.1"/>
</dbReference>
<dbReference type="FunFam" id="3.30.160.60:FF:000188">
    <property type="entry name" value="Zinc finger protein 787"/>
    <property type="match status" value="1"/>
</dbReference>
<feature type="domain" description="C2H2-type" evidence="12">
    <location>
        <begin position="547"/>
        <end position="574"/>
    </location>
</feature>
<dbReference type="OrthoDB" id="6077919at2759"/>
<evidence type="ECO:0000256" key="3">
    <source>
        <dbReference type="ARBA" id="ARBA00022723"/>
    </source>
</evidence>
<feature type="domain" description="C2H2-type" evidence="12">
    <location>
        <begin position="603"/>
        <end position="626"/>
    </location>
</feature>
<evidence type="ECO:0000256" key="9">
    <source>
        <dbReference type="ARBA" id="ARBA00023242"/>
    </source>
</evidence>
<dbReference type="GO" id="GO:0005634">
    <property type="term" value="C:nucleus"/>
    <property type="evidence" value="ECO:0007669"/>
    <property type="project" value="UniProtKB-SubCell"/>
</dbReference>
<comment type="similarity">
    <text evidence="2">Belongs to the krueppel C2H2-type zinc-finger protein family.</text>
</comment>
<feature type="compositionally biased region" description="Basic and acidic residues" evidence="11">
    <location>
        <begin position="250"/>
        <end position="263"/>
    </location>
</feature>
<dbReference type="PROSITE" id="PS50157">
    <property type="entry name" value="ZINC_FINGER_C2H2_2"/>
    <property type="match status" value="4"/>
</dbReference>
<evidence type="ECO:0000256" key="7">
    <source>
        <dbReference type="ARBA" id="ARBA00023125"/>
    </source>
</evidence>
<proteinExistence type="inferred from homology"/>
<feature type="compositionally biased region" description="Polar residues" evidence="11">
    <location>
        <begin position="484"/>
        <end position="513"/>
    </location>
</feature>
<feature type="compositionally biased region" description="Basic and acidic residues" evidence="11">
    <location>
        <begin position="458"/>
        <end position="467"/>
    </location>
</feature>
<accession>A0A7M5XGI5</accession>
<dbReference type="EnsemblMetazoa" id="CLYHEMT021581.1">
    <property type="protein sequence ID" value="CLYHEMP021581.1"/>
    <property type="gene ID" value="CLYHEMG021581"/>
</dbReference>
<feature type="domain" description="C2H2-type" evidence="12">
    <location>
        <begin position="518"/>
        <end position="545"/>
    </location>
</feature>
<dbReference type="AlphaFoldDB" id="A0A7M5XGI5"/>
<dbReference type="GO" id="GO:0008270">
    <property type="term" value="F:zinc ion binding"/>
    <property type="evidence" value="ECO:0007669"/>
    <property type="project" value="UniProtKB-KW"/>
</dbReference>
<dbReference type="PROSITE" id="PS00028">
    <property type="entry name" value="ZINC_FINGER_C2H2_1"/>
    <property type="match status" value="4"/>
</dbReference>
<keyword evidence="3" id="KW-0479">Metal-binding</keyword>
<feature type="region of interest" description="Disordered" evidence="11">
    <location>
        <begin position="1"/>
        <end position="21"/>
    </location>
</feature>
<keyword evidence="9" id="KW-0539">Nucleus</keyword>
<feature type="compositionally biased region" description="Basic and acidic residues" evidence="11">
    <location>
        <begin position="474"/>
        <end position="483"/>
    </location>
</feature>
<dbReference type="PANTHER" id="PTHR24394:SF44">
    <property type="entry name" value="ZINC FINGER PROTEIN 271-LIKE"/>
    <property type="match status" value="1"/>
</dbReference>
<dbReference type="Pfam" id="PF00096">
    <property type="entry name" value="zf-C2H2"/>
    <property type="match status" value="3"/>
</dbReference>
<name>A0A7M5XGI5_9CNID</name>
<evidence type="ECO:0000259" key="12">
    <source>
        <dbReference type="PROSITE" id="PS50157"/>
    </source>
</evidence>
<keyword evidence="6" id="KW-0862">Zinc</keyword>
<feature type="region of interest" description="Disordered" evidence="11">
    <location>
        <begin position="184"/>
        <end position="271"/>
    </location>
</feature>
<evidence type="ECO:0000256" key="1">
    <source>
        <dbReference type="ARBA" id="ARBA00004123"/>
    </source>
</evidence>
<dbReference type="GO" id="GO:0000981">
    <property type="term" value="F:DNA-binding transcription factor activity, RNA polymerase II-specific"/>
    <property type="evidence" value="ECO:0007669"/>
    <property type="project" value="TreeGrafter"/>
</dbReference>
<evidence type="ECO:0000313" key="13">
    <source>
        <dbReference type="EnsemblMetazoa" id="CLYHEMP021581.1"/>
    </source>
</evidence>
<feature type="region of interest" description="Disordered" evidence="11">
    <location>
        <begin position="369"/>
        <end position="513"/>
    </location>
</feature>
<evidence type="ECO:0000256" key="2">
    <source>
        <dbReference type="ARBA" id="ARBA00006991"/>
    </source>
</evidence>
<keyword evidence="8" id="KW-0804">Transcription</keyword>
<feature type="compositionally biased region" description="Polar residues" evidence="11">
    <location>
        <begin position="215"/>
        <end position="225"/>
    </location>
</feature>
<reference evidence="13" key="1">
    <citation type="submission" date="2021-01" db="UniProtKB">
        <authorList>
            <consortium name="EnsemblMetazoa"/>
        </authorList>
    </citation>
    <scope>IDENTIFICATION</scope>
</reference>
<feature type="compositionally biased region" description="Basic and acidic residues" evidence="11">
    <location>
        <begin position="308"/>
        <end position="320"/>
    </location>
</feature>
<feature type="compositionally biased region" description="Low complexity" evidence="11">
    <location>
        <begin position="190"/>
        <end position="203"/>
    </location>
</feature>
<dbReference type="Gene3D" id="3.30.160.60">
    <property type="entry name" value="Classic Zinc Finger"/>
    <property type="match status" value="3"/>
</dbReference>
<dbReference type="GO" id="GO:0000122">
    <property type="term" value="P:negative regulation of transcription by RNA polymerase II"/>
    <property type="evidence" value="ECO:0007669"/>
    <property type="project" value="UniProtKB-ARBA"/>
</dbReference>
<evidence type="ECO:0000256" key="10">
    <source>
        <dbReference type="PROSITE-ProRule" id="PRU00042"/>
    </source>
</evidence>
<dbReference type="GeneID" id="136823451"/>
<comment type="subcellular location">
    <subcellularLocation>
        <location evidence="1">Nucleus</location>
    </subcellularLocation>
</comment>